<keyword evidence="3" id="KW-1185">Reference proteome</keyword>
<dbReference type="AlphaFoldDB" id="A0A4U3KVJ3"/>
<dbReference type="EMBL" id="SZQL01000025">
    <property type="protein sequence ID" value="TKK65037.1"/>
    <property type="molecule type" value="Genomic_DNA"/>
</dbReference>
<dbReference type="Pfam" id="PF13091">
    <property type="entry name" value="PLDc_2"/>
    <property type="match status" value="1"/>
</dbReference>
<name>A0A4U3KVJ3_9BACT</name>
<dbReference type="Proteomes" id="UP000305848">
    <property type="component" value="Unassembled WGS sequence"/>
</dbReference>
<feature type="domain" description="Phospholipase D-like" evidence="1">
    <location>
        <begin position="2"/>
        <end position="64"/>
    </location>
</feature>
<organism evidence="2 3">
    <name type="scientific">Ilyomonas limi</name>
    <dbReference type="NCBI Taxonomy" id="2575867"/>
    <lineage>
        <taxon>Bacteria</taxon>
        <taxon>Pseudomonadati</taxon>
        <taxon>Bacteroidota</taxon>
        <taxon>Chitinophagia</taxon>
        <taxon>Chitinophagales</taxon>
        <taxon>Chitinophagaceae</taxon>
        <taxon>Ilyomonas</taxon>
    </lineage>
</organism>
<evidence type="ECO:0000313" key="2">
    <source>
        <dbReference type="EMBL" id="TKK65037.1"/>
    </source>
</evidence>
<dbReference type="SUPFAM" id="SSF56024">
    <property type="entry name" value="Phospholipase D/nuclease"/>
    <property type="match status" value="1"/>
</dbReference>
<proteinExistence type="predicted"/>
<dbReference type="OrthoDB" id="9762009at2"/>
<dbReference type="InterPro" id="IPR025202">
    <property type="entry name" value="PLD-like_dom"/>
</dbReference>
<comment type="caution">
    <text evidence="2">The sequence shown here is derived from an EMBL/GenBank/DDBJ whole genome shotgun (WGS) entry which is preliminary data.</text>
</comment>
<sequence length="74" mass="8497">MRICVPYFISTEQLTSALVIAASNSIKVELILPAKSDSFIVQHASFSFIKPPLQRGVRVYFYEKKVYTFQDYSD</sequence>
<accession>A0A4U3KVJ3</accession>
<reference evidence="2 3" key="1">
    <citation type="submission" date="2019-05" db="EMBL/GenBank/DDBJ databases">
        <title>Panacibacter sp. strain 17mud1-8 Genome sequencing and assembly.</title>
        <authorList>
            <person name="Chhetri G."/>
        </authorList>
    </citation>
    <scope>NUCLEOTIDE SEQUENCE [LARGE SCALE GENOMIC DNA]</scope>
    <source>
        <strain evidence="2 3">17mud1-8</strain>
    </source>
</reference>
<evidence type="ECO:0000259" key="1">
    <source>
        <dbReference type="Pfam" id="PF13091"/>
    </source>
</evidence>
<protein>
    <recommendedName>
        <fullName evidence="1">Phospholipase D-like domain-containing protein</fullName>
    </recommendedName>
</protein>
<gene>
    <name evidence="2" type="ORF">FC093_21105</name>
</gene>
<evidence type="ECO:0000313" key="3">
    <source>
        <dbReference type="Proteomes" id="UP000305848"/>
    </source>
</evidence>